<feature type="compositionally biased region" description="Basic and acidic residues" evidence="1">
    <location>
        <begin position="1"/>
        <end position="19"/>
    </location>
</feature>
<evidence type="ECO:0000259" key="2">
    <source>
        <dbReference type="Pfam" id="PF20093"/>
    </source>
</evidence>
<sequence>MAPRAKDSESERSQTEQLHEPILGSRSGWLTGVDGTGRPLVDFEGNTAGPVPAQLAVALDARALQEAAGRRQKVVLLFENGDPRHPFLMACIQEPSPTPLLDELIKQPTPETRRPTEAWVDGKRVTIEGQEEVVLKCGAASITLRRNGKVVIKGTYVETSATGTQRIKGGSVEIN</sequence>
<evidence type="ECO:0000256" key="1">
    <source>
        <dbReference type="SAM" id="MobiDB-lite"/>
    </source>
</evidence>
<dbReference type="EMBL" id="MPIN01000008">
    <property type="protein sequence ID" value="OJH37378.1"/>
    <property type="molecule type" value="Genomic_DNA"/>
</dbReference>
<feature type="region of interest" description="Disordered" evidence="1">
    <location>
        <begin position="1"/>
        <end position="31"/>
    </location>
</feature>
<dbReference type="Pfam" id="PF20093">
    <property type="entry name" value="DUF6484"/>
    <property type="match status" value="1"/>
</dbReference>
<dbReference type="STRING" id="83449.BON30_29255"/>
<protein>
    <recommendedName>
        <fullName evidence="2">DUF6484 domain-containing protein</fullName>
    </recommendedName>
</protein>
<reference evidence="4" key="1">
    <citation type="submission" date="2016-11" db="EMBL/GenBank/DDBJ databases">
        <authorList>
            <person name="Shukria A."/>
            <person name="Stevens D.C."/>
        </authorList>
    </citation>
    <scope>NUCLEOTIDE SEQUENCE [LARGE SCALE GENOMIC DNA]</scope>
    <source>
        <strain evidence="4">Cbfe23</strain>
    </source>
</reference>
<evidence type="ECO:0000313" key="4">
    <source>
        <dbReference type="Proteomes" id="UP000182229"/>
    </source>
</evidence>
<comment type="caution">
    <text evidence="3">The sequence shown here is derived from an EMBL/GenBank/DDBJ whole genome shotgun (WGS) entry which is preliminary data.</text>
</comment>
<gene>
    <name evidence="3" type="ORF">BON30_29255</name>
</gene>
<organism evidence="3 4">
    <name type="scientific">Cystobacter ferrugineus</name>
    <dbReference type="NCBI Taxonomy" id="83449"/>
    <lineage>
        <taxon>Bacteria</taxon>
        <taxon>Pseudomonadati</taxon>
        <taxon>Myxococcota</taxon>
        <taxon>Myxococcia</taxon>
        <taxon>Myxococcales</taxon>
        <taxon>Cystobacterineae</taxon>
        <taxon>Archangiaceae</taxon>
        <taxon>Cystobacter</taxon>
    </lineage>
</organism>
<dbReference type="RefSeq" id="WP_071901713.1">
    <property type="nucleotide sequence ID" value="NZ_MPIN01000008.1"/>
</dbReference>
<dbReference type="AlphaFoldDB" id="A0A1L9B543"/>
<evidence type="ECO:0000313" key="3">
    <source>
        <dbReference type="EMBL" id="OJH37378.1"/>
    </source>
</evidence>
<keyword evidence="4" id="KW-1185">Reference proteome</keyword>
<dbReference type="Proteomes" id="UP000182229">
    <property type="component" value="Unassembled WGS sequence"/>
</dbReference>
<feature type="domain" description="DUF6484" evidence="2">
    <location>
        <begin position="28"/>
        <end position="92"/>
    </location>
</feature>
<accession>A0A1L9B543</accession>
<reference evidence="3 4" key="2">
    <citation type="submission" date="2016-12" db="EMBL/GenBank/DDBJ databases">
        <title>Draft Genome Sequence of Cystobacter ferrugineus Strain Cbfe23.</title>
        <authorList>
            <person name="Akbar S."/>
            <person name="Dowd S.E."/>
            <person name="Stevens D.C."/>
        </authorList>
    </citation>
    <scope>NUCLEOTIDE SEQUENCE [LARGE SCALE GENOMIC DNA]</scope>
    <source>
        <strain evidence="3 4">Cbfe23</strain>
    </source>
</reference>
<dbReference type="OrthoDB" id="3078443at2"/>
<dbReference type="InterPro" id="IPR045506">
    <property type="entry name" value="DUF6484"/>
</dbReference>
<proteinExistence type="predicted"/>
<name>A0A1L9B543_9BACT</name>